<dbReference type="SUPFAM" id="SSF54637">
    <property type="entry name" value="Thioesterase/thiol ester dehydrase-isomerase"/>
    <property type="match status" value="1"/>
</dbReference>
<reference evidence="1 2" key="1">
    <citation type="journal article" date="2022" name="IScience">
        <title>An ultrasensitive nanofiber-based assay for enzymatic hydrolysis and deep-sea microbial degradation of cellulose.</title>
        <authorList>
            <person name="Tsudome M."/>
            <person name="Tachioka M."/>
            <person name="Miyazaki M."/>
            <person name="Uchimura K."/>
            <person name="Tsuda M."/>
            <person name="Takaki Y."/>
            <person name="Deguchi S."/>
        </authorList>
    </citation>
    <scope>NUCLEOTIDE SEQUENCE [LARGE SCALE GENOMIC DNA]</scope>
    <source>
        <strain evidence="1 2">GE09</strain>
    </source>
</reference>
<dbReference type="Pfam" id="PF22817">
    <property type="entry name" value="ApeP-like"/>
    <property type="match status" value="1"/>
</dbReference>
<proteinExistence type="predicted"/>
<dbReference type="Gene3D" id="3.10.129.10">
    <property type="entry name" value="Hotdog Thioesterase"/>
    <property type="match status" value="1"/>
</dbReference>
<accession>A0AAN2BJB9</accession>
<organism evidence="1 2">
    <name type="scientific">Marinagarivorans cellulosilyticus</name>
    <dbReference type="NCBI Taxonomy" id="2721545"/>
    <lineage>
        <taxon>Bacteria</taxon>
        <taxon>Pseudomonadati</taxon>
        <taxon>Pseudomonadota</taxon>
        <taxon>Gammaproteobacteria</taxon>
        <taxon>Cellvibrionales</taxon>
        <taxon>Cellvibrionaceae</taxon>
        <taxon>Marinagarivorans</taxon>
    </lineage>
</organism>
<dbReference type="InterPro" id="IPR029069">
    <property type="entry name" value="HotDog_dom_sf"/>
</dbReference>
<dbReference type="InterPro" id="IPR016776">
    <property type="entry name" value="ApeP-like_dehydratase"/>
</dbReference>
<dbReference type="KEGG" id="marq:MARGE09_P1013"/>
<dbReference type="Proteomes" id="UP001320119">
    <property type="component" value="Chromosome"/>
</dbReference>
<dbReference type="RefSeq" id="WP_236986296.1">
    <property type="nucleotide sequence ID" value="NZ_AP023086.1"/>
</dbReference>
<evidence type="ECO:0000313" key="2">
    <source>
        <dbReference type="Proteomes" id="UP001320119"/>
    </source>
</evidence>
<sequence>MQTPICSKDIAKLIPHTGNMVLLDEISQWDNNSITATALSKTLHDNPLLEESDNYRFDSILLIEYAAQAAAVHAALLASGLGEQRPAYIGAVKNVAIMQPSLDPRLTTTIKASMLLANASGAIYDFECQQNQTTVISAKLILNQPA</sequence>
<gene>
    <name evidence="1" type="ORF">MARGE09_P1013</name>
</gene>
<name>A0AAN2BJB9_9GAMM</name>
<evidence type="ECO:0000313" key="1">
    <source>
        <dbReference type="EMBL" id="BCD96813.1"/>
    </source>
</evidence>
<dbReference type="EMBL" id="AP023086">
    <property type="protein sequence ID" value="BCD96813.1"/>
    <property type="molecule type" value="Genomic_DNA"/>
</dbReference>
<protein>
    <submittedName>
        <fullName evidence="1">Uncharacterized protein</fullName>
    </submittedName>
</protein>
<keyword evidence="2" id="KW-1185">Reference proteome</keyword>
<dbReference type="AlphaFoldDB" id="A0AAN2BJB9"/>